<protein>
    <submittedName>
        <fullName evidence="1">Uncharacterized protein</fullName>
    </submittedName>
</protein>
<keyword evidence="2" id="KW-1185">Reference proteome</keyword>
<dbReference type="AlphaFoldDB" id="A0A6G1K4Q3"/>
<name>A0A6G1K4Q3_9PLEO</name>
<organism evidence="1 2">
    <name type="scientific">Pleomassaria siparia CBS 279.74</name>
    <dbReference type="NCBI Taxonomy" id="1314801"/>
    <lineage>
        <taxon>Eukaryota</taxon>
        <taxon>Fungi</taxon>
        <taxon>Dikarya</taxon>
        <taxon>Ascomycota</taxon>
        <taxon>Pezizomycotina</taxon>
        <taxon>Dothideomycetes</taxon>
        <taxon>Pleosporomycetidae</taxon>
        <taxon>Pleosporales</taxon>
        <taxon>Pleomassariaceae</taxon>
        <taxon>Pleomassaria</taxon>
    </lineage>
</organism>
<dbReference type="Proteomes" id="UP000799428">
    <property type="component" value="Unassembled WGS sequence"/>
</dbReference>
<evidence type="ECO:0000313" key="1">
    <source>
        <dbReference type="EMBL" id="KAF2707788.1"/>
    </source>
</evidence>
<dbReference type="EMBL" id="MU005773">
    <property type="protein sequence ID" value="KAF2707788.1"/>
    <property type="molecule type" value="Genomic_DNA"/>
</dbReference>
<reference evidence="1" key="1">
    <citation type="journal article" date="2020" name="Stud. Mycol.">
        <title>101 Dothideomycetes genomes: a test case for predicting lifestyles and emergence of pathogens.</title>
        <authorList>
            <person name="Haridas S."/>
            <person name="Albert R."/>
            <person name="Binder M."/>
            <person name="Bloem J."/>
            <person name="Labutti K."/>
            <person name="Salamov A."/>
            <person name="Andreopoulos B."/>
            <person name="Baker S."/>
            <person name="Barry K."/>
            <person name="Bills G."/>
            <person name="Bluhm B."/>
            <person name="Cannon C."/>
            <person name="Castanera R."/>
            <person name="Culley D."/>
            <person name="Daum C."/>
            <person name="Ezra D."/>
            <person name="Gonzalez J."/>
            <person name="Henrissat B."/>
            <person name="Kuo A."/>
            <person name="Liang C."/>
            <person name="Lipzen A."/>
            <person name="Lutzoni F."/>
            <person name="Magnuson J."/>
            <person name="Mondo S."/>
            <person name="Nolan M."/>
            <person name="Ohm R."/>
            <person name="Pangilinan J."/>
            <person name="Park H.-J."/>
            <person name="Ramirez L."/>
            <person name="Alfaro M."/>
            <person name="Sun H."/>
            <person name="Tritt A."/>
            <person name="Yoshinaga Y."/>
            <person name="Zwiers L.-H."/>
            <person name="Turgeon B."/>
            <person name="Goodwin S."/>
            <person name="Spatafora J."/>
            <person name="Crous P."/>
            <person name="Grigoriev I."/>
        </authorList>
    </citation>
    <scope>NUCLEOTIDE SEQUENCE</scope>
    <source>
        <strain evidence="1">CBS 279.74</strain>
    </source>
</reference>
<sequence>MSLRLMVCSVIRNAGLDTYRGVYGEVFGCRYVWRAFRNYHLKQPVFSASLPPSFPSQSFYQLSSLSLSLSHTHTRALIPLIPSLRFVRLLENPLPYQARRLLPKRVFKPLTMAQQSAATPASLLVTYQVKKEHGYLLGIVKQLETHNRDYDVRLKSVETTTAARESTNQLVKDLDKRVNALVEDSKDREEYFNQLIDGTNANHDKATDMWRRTQDRVSTLDEQYRDMQADATTTSSTLILTAKNIEAIEETLSQLHDSVTVITQSKDTTNGVDALKQRLDALELRRGNEVKCLQTKVDNLERISESHAIKNSELQSEVACLKAIVENQEQMIPSREATTMEPSPLPACIQVPSNVHPKVNGNG</sequence>
<gene>
    <name evidence="1" type="ORF">K504DRAFT_43799</name>
</gene>
<evidence type="ECO:0000313" key="2">
    <source>
        <dbReference type="Proteomes" id="UP000799428"/>
    </source>
</evidence>
<proteinExistence type="predicted"/>
<accession>A0A6G1K4Q3</accession>
<dbReference type="OrthoDB" id="3647228at2759"/>